<dbReference type="EMBL" id="LXHE01000002">
    <property type="protein sequence ID" value="OAV02121.1"/>
    <property type="molecule type" value="Genomic_DNA"/>
</dbReference>
<accession>A0A198UDP5</accession>
<evidence type="ECO:0000313" key="4">
    <source>
        <dbReference type="Proteomes" id="UP000078446"/>
    </source>
</evidence>
<dbReference type="Proteomes" id="UP000078228">
    <property type="component" value="Unassembled WGS sequence"/>
</dbReference>
<sequence length="41" mass="4861">MINCKKWGNVLEETHCLDNMPSMIPKSWQSHNMQIKIFLVD</sequence>
<name>A0A198UDP5_MORCA</name>
<dbReference type="Proteomes" id="UP000078446">
    <property type="component" value="Unassembled WGS sequence"/>
</dbReference>
<evidence type="ECO:0000313" key="3">
    <source>
        <dbReference type="Proteomes" id="UP000078228"/>
    </source>
</evidence>
<keyword evidence="3" id="KW-1185">Reference proteome</keyword>
<proteinExistence type="predicted"/>
<dbReference type="AlphaFoldDB" id="A0A198UDP5"/>
<comment type="caution">
    <text evidence="1">The sequence shown here is derived from an EMBL/GenBank/DDBJ whole genome shotgun (WGS) entry which is preliminary data.</text>
</comment>
<dbReference type="EMBL" id="LXHC01000028">
    <property type="protein sequence ID" value="OAU94536.1"/>
    <property type="molecule type" value="Genomic_DNA"/>
</dbReference>
<organism evidence="1 3">
    <name type="scientific">Moraxella catarrhalis</name>
    <name type="common">Branhamella catarrhalis</name>
    <dbReference type="NCBI Taxonomy" id="480"/>
    <lineage>
        <taxon>Bacteria</taxon>
        <taxon>Pseudomonadati</taxon>
        <taxon>Pseudomonadota</taxon>
        <taxon>Gammaproteobacteria</taxon>
        <taxon>Moraxellales</taxon>
        <taxon>Moraxellaceae</taxon>
        <taxon>Moraxella</taxon>
    </lineage>
</organism>
<protein>
    <submittedName>
        <fullName evidence="1">Uncharacterized protein</fullName>
    </submittedName>
</protein>
<evidence type="ECO:0000313" key="1">
    <source>
        <dbReference type="EMBL" id="OAU94536.1"/>
    </source>
</evidence>
<dbReference type="PATRIC" id="fig|480.236.peg.1705"/>
<gene>
    <name evidence="2" type="ORF">AO382_0487</name>
    <name evidence="1" type="ORF">AO384_1893</name>
</gene>
<evidence type="ECO:0000313" key="2">
    <source>
        <dbReference type="EMBL" id="OAV02121.1"/>
    </source>
</evidence>
<reference evidence="3 4" key="1">
    <citation type="journal article" date="2016" name="Genome Biol. Evol.">
        <title>Comparative Genomic Analyses of the Moraxella catarrhalis Serosensitive and Seroresistant Lineages Demonstrate Their Independent Evolution.</title>
        <authorList>
            <person name="Earl J.P."/>
            <person name="de Vries S.P."/>
            <person name="Ahmed A."/>
            <person name="Powell E."/>
            <person name="Schultz M.P."/>
            <person name="Hermans P.W."/>
            <person name="Hill D.J."/>
            <person name="Zhou Z."/>
            <person name="Constantinidou C.I."/>
            <person name="Hu F.Z."/>
            <person name="Bootsma H.J."/>
            <person name="Ehrlich G.D."/>
        </authorList>
    </citation>
    <scope>NUCLEOTIDE SEQUENCE [LARGE SCALE GENOMIC DNA]</scope>
    <source>
        <strain evidence="1 3">Z7542</strain>
        <strain evidence="2 4">Z7574</strain>
    </source>
</reference>